<keyword evidence="1" id="KW-0732">Signal</keyword>
<name>A0AA40G4Z6_9HYME</name>
<dbReference type="Proteomes" id="UP001177670">
    <property type="component" value="Unassembled WGS sequence"/>
</dbReference>
<gene>
    <name evidence="2" type="ORF">K0M31_017388</name>
</gene>
<reference evidence="2" key="1">
    <citation type="submission" date="2021-10" db="EMBL/GenBank/DDBJ databases">
        <title>Melipona bicolor Genome sequencing and assembly.</title>
        <authorList>
            <person name="Araujo N.S."/>
            <person name="Arias M.C."/>
        </authorList>
    </citation>
    <scope>NUCLEOTIDE SEQUENCE</scope>
    <source>
        <strain evidence="2">USP_2M_L1-L4_2017</strain>
        <tissue evidence="2">Whole body</tissue>
    </source>
</reference>
<accession>A0AA40G4Z6</accession>
<feature type="signal peptide" evidence="1">
    <location>
        <begin position="1"/>
        <end position="19"/>
    </location>
</feature>
<keyword evidence="3" id="KW-1185">Reference proteome</keyword>
<feature type="chain" id="PRO_5041387200" evidence="1">
    <location>
        <begin position="20"/>
        <end position="206"/>
    </location>
</feature>
<dbReference type="AlphaFoldDB" id="A0AA40G4Z6"/>
<comment type="caution">
    <text evidence="2">The sequence shown here is derived from an EMBL/GenBank/DDBJ whole genome shotgun (WGS) entry which is preliminary data.</text>
</comment>
<dbReference type="EMBL" id="JAHYIQ010000006">
    <property type="protein sequence ID" value="KAK1131091.1"/>
    <property type="molecule type" value="Genomic_DNA"/>
</dbReference>
<organism evidence="2 3">
    <name type="scientific">Melipona bicolor</name>
    <dbReference type="NCBI Taxonomy" id="60889"/>
    <lineage>
        <taxon>Eukaryota</taxon>
        <taxon>Metazoa</taxon>
        <taxon>Ecdysozoa</taxon>
        <taxon>Arthropoda</taxon>
        <taxon>Hexapoda</taxon>
        <taxon>Insecta</taxon>
        <taxon>Pterygota</taxon>
        <taxon>Neoptera</taxon>
        <taxon>Endopterygota</taxon>
        <taxon>Hymenoptera</taxon>
        <taxon>Apocrita</taxon>
        <taxon>Aculeata</taxon>
        <taxon>Apoidea</taxon>
        <taxon>Anthophila</taxon>
        <taxon>Apidae</taxon>
        <taxon>Melipona</taxon>
    </lineage>
</organism>
<evidence type="ECO:0000313" key="3">
    <source>
        <dbReference type="Proteomes" id="UP001177670"/>
    </source>
</evidence>
<protein>
    <submittedName>
        <fullName evidence="2">Uncharacterized protein</fullName>
    </submittedName>
</protein>
<evidence type="ECO:0000256" key="1">
    <source>
        <dbReference type="SAM" id="SignalP"/>
    </source>
</evidence>
<evidence type="ECO:0000313" key="2">
    <source>
        <dbReference type="EMBL" id="KAK1131091.1"/>
    </source>
</evidence>
<sequence>MKFITSVFFFLLIGILVSAIPRGPSEMSPEDELEQREKRDVPADFAYETKEESDSVSSLSKRSIPSDAVNNLTNIVEPLRDQLNNVTLGELIEILENLISNSTNSDISSETVLNLIRQILELPILGNIIRVGAALADLPTNVVAVAVAIIIRVIAVLPLPIPLIPIPPILIPPMPIPPILIPPMPIPPLPIPPMPIPPIPRPRPLL</sequence>
<proteinExistence type="predicted"/>